<sequence>LIRATNDKLEPNPWLQRVGWAEHLSGLRISQLYETTGLIQEAVEDVLHMMWTSVNEVLEYARAIFTPNKVGYAVLFEV</sequence>
<reference evidence="1" key="1">
    <citation type="submission" date="2021-06" db="EMBL/GenBank/DDBJ databases">
        <title>Comparative genomics, transcriptomics and evolutionary studies reveal genomic signatures of adaptation to plant cell wall in hemibiotrophic fungi.</title>
        <authorList>
            <consortium name="DOE Joint Genome Institute"/>
            <person name="Baroncelli R."/>
            <person name="Diaz J.F."/>
            <person name="Benocci T."/>
            <person name="Peng M."/>
            <person name="Battaglia E."/>
            <person name="Haridas S."/>
            <person name="Andreopoulos W."/>
            <person name="Labutti K."/>
            <person name="Pangilinan J."/>
            <person name="Floch G.L."/>
            <person name="Makela M.R."/>
            <person name="Henrissat B."/>
            <person name="Grigoriev I.V."/>
            <person name="Crouch J.A."/>
            <person name="De Vries R.P."/>
            <person name="Sukno S.A."/>
            <person name="Thon M.R."/>
        </authorList>
    </citation>
    <scope>NUCLEOTIDE SEQUENCE</scope>
    <source>
        <strain evidence="1">CBS 102054</strain>
    </source>
</reference>
<keyword evidence="2" id="KW-1185">Reference proteome</keyword>
<feature type="non-terminal residue" evidence="1">
    <location>
        <position position="1"/>
    </location>
</feature>
<dbReference type="GeneID" id="85470816"/>
<name>A0AAJ0E774_9PEZI</name>
<evidence type="ECO:0000313" key="2">
    <source>
        <dbReference type="Proteomes" id="UP001243989"/>
    </source>
</evidence>
<dbReference type="EMBL" id="JAHMHQ010000053">
    <property type="protein sequence ID" value="KAK1613539.1"/>
    <property type="molecule type" value="Genomic_DNA"/>
</dbReference>
<dbReference type="RefSeq" id="XP_060437414.1">
    <property type="nucleotide sequence ID" value="XM_060585954.1"/>
</dbReference>
<proteinExistence type="predicted"/>
<organism evidence="1 2">
    <name type="scientific">Colletotrichum phormii</name>
    <dbReference type="NCBI Taxonomy" id="359342"/>
    <lineage>
        <taxon>Eukaryota</taxon>
        <taxon>Fungi</taxon>
        <taxon>Dikarya</taxon>
        <taxon>Ascomycota</taxon>
        <taxon>Pezizomycotina</taxon>
        <taxon>Sordariomycetes</taxon>
        <taxon>Hypocreomycetidae</taxon>
        <taxon>Glomerellales</taxon>
        <taxon>Glomerellaceae</taxon>
        <taxon>Colletotrichum</taxon>
        <taxon>Colletotrichum acutatum species complex</taxon>
    </lineage>
</organism>
<protein>
    <submittedName>
        <fullName evidence="1">Uncharacterized protein</fullName>
    </submittedName>
</protein>
<gene>
    <name evidence="1" type="ORF">BDP81DRAFT_336815</name>
</gene>
<dbReference type="AlphaFoldDB" id="A0AAJ0E774"/>
<comment type="caution">
    <text evidence="1">The sequence shown here is derived from an EMBL/GenBank/DDBJ whole genome shotgun (WGS) entry which is preliminary data.</text>
</comment>
<accession>A0AAJ0E774</accession>
<dbReference type="Proteomes" id="UP001243989">
    <property type="component" value="Unassembled WGS sequence"/>
</dbReference>
<evidence type="ECO:0000313" key="1">
    <source>
        <dbReference type="EMBL" id="KAK1613539.1"/>
    </source>
</evidence>